<comment type="caution">
    <text evidence="11">The sequence shown here is derived from an EMBL/GenBank/DDBJ whole genome shotgun (WGS) entry which is preliminary data.</text>
</comment>
<evidence type="ECO:0000313" key="12">
    <source>
        <dbReference type="Proteomes" id="UP000789570"/>
    </source>
</evidence>
<evidence type="ECO:0000256" key="1">
    <source>
        <dbReference type="ARBA" id="ARBA00004123"/>
    </source>
</evidence>
<feature type="domain" description="C2H2-type" evidence="10">
    <location>
        <begin position="102"/>
        <end position="131"/>
    </location>
</feature>
<dbReference type="SMART" id="SM00355">
    <property type="entry name" value="ZnF_C2H2"/>
    <property type="match status" value="4"/>
</dbReference>
<evidence type="ECO:0000256" key="2">
    <source>
        <dbReference type="ARBA" id="ARBA00022723"/>
    </source>
</evidence>
<keyword evidence="8" id="KW-0539">Nucleus</keyword>
<evidence type="ECO:0000256" key="5">
    <source>
        <dbReference type="ARBA" id="ARBA00022833"/>
    </source>
</evidence>
<dbReference type="InterPro" id="IPR036236">
    <property type="entry name" value="Znf_C2H2_sf"/>
</dbReference>
<name>A0A9N8WEY8_9GLOM</name>
<proteinExistence type="predicted"/>
<reference evidence="11" key="1">
    <citation type="submission" date="2021-06" db="EMBL/GenBank/DDBJ databases">
        <authorList>
            <person name="Kallberg Y."/>
            <person name="Tangrot J."/>
            <person name="Rosling A."/>
        </authorList>
    </citation>
    <scope>NUCLEOTIDE SEQUENCE</scope>
    <source>
        <strain evidence="11">UK204</strain>
    </source>
</reference>
<evidence type="ECO:0000256" key="4">
    <source>
        <dbReference type="ARBA" id="ARBA00022771"/>
    </source>
</evidence>
<evidence type="ECO:0000313" key="11">
    <source>
        <dbReference type="EMBL" id="CAG8485012.1"/>
    </source>
</evidence>
<evidence type="ECO:0000259" key="10">
    <source>
        <dbReference type="PROSITE" id="PS50157"/>
    </source>
</evidence>
<dbReference type="FunFam" id="3.30.160.60:FF:000099">
    <property type="entry name" value="Zinc finger protein 79"/>
    <property type="match status" value="1"/>
</dbReference>
<dbReference type="GO" id="GO:0000978">
    <property type="term" value="F:RNA polymerase II cis-regulatory region sequence-specific DNA binding"/>
    <property type="evidence" value="ECO:0007669"/>
    <property type="project" value="TreeGrafter"/>
</dbReference>
<keyword evidence="3" id="KW-0677">Repeat</keyword>
<protein>
    <submittedName>
        <fullName evidence="11">16120_t:CDS:1</fullName>
    </submittedName>
</protein>
<organism evidence="11 12">
    <name type="scientific">Funneliformis caledonium</name>
    <dbReference type="NCBI Taxonomy" id="1117310"/>
    <lineage>
        <taxon>Eukaryota</taxon>
        <taxon>Fungi</taxon>
        <taxon>Fungi incertae sedis</taxon>
        <taxon>Mucoromycota</taxon>
        <taxon>Glomeromycotina</taxon>
        <taxon>Glomeromycetes</taxon>
        <taxon>Glomerales</taxon>
        <taxon>Glomeraceae</taxon>
        <taxon>Funneliformis</taxon>
    </lineage>
</organism>
<dbReference type="FunFam" id="3.30.160.60:FF:000100">
    <property type="entry name" value="Zinc finger 45-like"/>
    <property type="match status" value="1"/>
</dbReference>
<dbReference type="PANTHER" id="PTHR23235:SF120">
    <property type="entry name" value="KRUPPEL-LIKE FACTOR 15"/>
    <property type="match status" value="1"/>
</dbReference>
<dbReference type="FunFam" id="3.30.160.60:FF:000145">
    <property type="entry name" value="Zinc finger protein 574"/>
    <property type="match status" value="1"/>
</dbReference>
<evidence type="ECO:0000256" key="8">
    <source>
        <dbReference type="ARBA" id="ARBA00023242"/>
    </source>
</evidence>
<dbReference type="Pfam" id="PF00096">
    <property type="entry name" value="zf-C2H2"/>
    <property type="match status" value="3"/>
</dbReference>
<dbReference type="SUPFAM" id="SSF57667">
    <property type="entry name" value="beta-beta-alpha zinc fingers"/>
    <property type="match status" value="2"/>
</dbReference>
<dbReference type="GO" id="GO:0008270">
    <property type="term" value="F:zinc ion binding"/>
    <property type="evidence" value="ECO:0007669"/>
    <property type="project" value="UniProtKB-KW"/>
</dbReference>
<dbReference type="PROSITE" id="PS00028">
    <property type="entry name" value="ZINC_FINGER_C2H2_1"/>
    <property type="match status" value="4"/>
</dbReference>
<gene>
    <name evidence="11" type="ORF">FCALED_LOCUS2908</name>
</gene>
<feature type="domain" description="C2H2-type" evidence="10">
    <location>
        <begin position="162"/>
        <end position="189"/>
    </location>
</feature>
<sequence>MEKPHASDISWVMLYNGYHESNDEFPDKLFWLYNVDLNTDIPNREFPESPRQNMSQTEVKCNQINDKSESIDIFKREIEEVDKTHRKAKRKVKLSIFKRNKFLCQHPGCLKNFRDNHQLKIHERKHTGEKPHICDYLGCGRGFSQKNNLIVHRKGHEGKKPYECNDCGKKFAQRIHLNEHGKKHNGKRPFYCKICDQKFKQKIHLKKHLTTRKHLRASRTFEGSLEITVNDI</sequence>
<comment type="subcellular location">
    <subcellularLocation>
        <location evidence="1">Nucleus</location>
    </subcellularLocation>
</comment>
<dbReference type="EMBL" id="CAJVPQ010000480">
    <property type="protein sequence ID" value="CAG8485012.1"/>
    <property type="molecule type" value="Genomic_DNA"/>
</dbReference>
<keyword evidence="2" id="KW-0479">Metal-binding</keyword>
<keyword evidence="7" id="KW-0804">Transcription</keyword>
<evidence type="ECO:0000256" key="9">
    <source>
        <dbReference type="PROSITE-ProRule" id="PRU00042"/>
    </source>
</evidence>
<dbReference type="GO" id="GO:0000981">
    <property type="term" value="F:DNA-binding transcription factor activity, RNA polymerase II-specific"/>
    <property type="evidence" value="ECO:0007669"/>
    <property type="project" value="TreeGrafter"/>
</dbReference>
<accession>A0A9N8WEY8</accession>
<keyword evidence="4 9" id="KW-0863">Zinc-finger</keyword>
<dbReference type="PROSITE" id="PS50157">
    <property type="entry name" value="ZINC_FINGER_C2H2_2"/>
    <property type="match status" value="4"/>
</dbReference>
<feature type="domain" description="C2H2-type" evidence="10">
    <location>
        <begin position="132"/>
        <end position="161"/>
    </location>
</feature>
<dbReference type="Proteomes" id="UP000789570">
    <property type="component" value="Unassembled WGS sequence"/>
</dbReference>
<feature type="domain" description="C2H2-type" evidence="10">
    <location>
        <begin position="190"/>
        <end position="214"/>
    </location>
</feature>
<evidence type="ECO:0000256" key="6">
    <source>
        <dbReference type="ARBA" id="ARBA00023015"/>
    </source>
</evidence>
<keyword evidence="6" id="KW-0805">Transcription regulation</keyword>
<evidence type="ECO:0000256" key="3">
    <source>
        <dbReference type="ARBA" id="ARBA00022737"/>
    </source>
</evidence>
<keyword evidence="5" id="KW-0862">Zinc</keyword>
<dbReference type="AlphaFoldDB" id="A0A9N8WEY8"/>
<dbReference type="OrthoDB" id="8117402at2759"/>
<evidence type="ECO:0000256" key="7">
    <source>
        <dbReference type="ARBA" id="ARBA00023163"/>
    </source>
</evidence>
<keyword evidence="12" id="KW-1185">Reference proteome</keyword>
<dbReference type="PANTHER" id="PTHR23235">
    <property type="entry name" value="KRUEPPEL-LIKE TRANSCRIPTION FACTOR"/>
    <property type="match status" value="1"/>
</dbReference>
<dbReference type="GO" id="GO:0005634">
    <property type="term" value="C:nucleus"/>
    <property type="evidence" value="ECO:0007669"/>
    <property type="project" value="UniProtKB-SubCell"/>
</dbReference>
<dbReference type="Gene3D" id="3.30.160.60">
    <property type="entry name" value="Classic Zinc Finger"/>
    <property type="match status" value="4"/>
</dbReference>
<dbReference type="InterPro" id="IPR013087">
    <property type="entry name" value="Znf_C2H2_type"/>
</dbReference>